<dbReference type="Proteomes" id="UP001239213">
    <property type="component" value="Unassembled WGS sequence"/>
</dbReference>
<dbReference type="Pfam" id="PF08740">
    <property type="entry name" value="BCS1_N"/>
    <property type="match status" value="1"/>
</dbReference>
<dbReference type="InterPro" id="IPR014851">
    <property type="entry name" value="BCS1_N"/>
</dbReference>
<dbReference type="SMART" id="SM01024">
    <property type="entry name" value="BCS1_N"/>
    <property type="match status" value="1"/>
</dbReference>
<evidence type="ECO:0000313" key="17">
    <source>
        <dbReference type="Proteomes" id="UP001239213"/>
    </source>
</evidence>
<dbReference type="AlphaFoldDB" id="A0AAI9XY64"/>
<keyword evidence="8 13" id="KW-1133">Transmembrane helix</keyword>
<dbReference type="SUPFAM" id="SSF52540">
    <property type="entry name" value="P-loop containing nucleoside triphosphate hydrolases"/>
    <property type="match status" value="1"/>
</dbReference>
<dbReference type="InterPro" id="IPR050747">
    <property type="entry name" value="Mitochondrial_chaperone_BCS1"/>
</dbReference>
<evidence type="ECO:0008006" key="18">
    <source>
        <dbReference type="Google" id="ProtNLM"/>
    </source>
</evidence>
<keyword evidence="17" id="KW-1185">Reference proteome</keyword>
<evidence type="ECO:0000256" key="6">
    <source>
        <dbReference type="ARBA" id="ARBA00022801"/>
    </source>
</evidence>
<feature type="transmembrane region" description="Helical" evidence="13">
    <location>
        <begin position="53"/>
        <end position="71"/>
    </location>
</feature>
<comment type="subcellular location">
    <subcellularLocation>
        <location evidence="1">Mitochondrion inner membrane</location>
        <topology evidence="1">Single-pass membrane protein</topology>
    </subcellularLocation>
</comment>
<feature type="compositionally biased region" description="Basic residues" evidence="12">
    <location>
        <begin position="610"/>
        <end position="625"/>
    </location>
</feature>
<dbReference type="InterPro" id="IPR027417">
    <property type="entry name" value="P-loop_NTPase"/>
</dbReference>
<protein>
    <recommendedName>
        <fullName evidence="18">Mitochondrial chaperone BCS1-B</fullName>
    </recommendedName>
</protein>
<name>A0AAI9XY64_9PEZI</name>
<dbReference type="InterPro" id="IPR003593">
    <property type="entry name" value="AAA+_ATPase"/>
</dbReference>
<evidence type="ECO:0000256" key="5">
    <source>
        <dbReference type="ARBA" id="ARBA00022792"/>
    </source>
</evidence>
<keyword evidence="5" id="KW-0999">Mitochondrion inner membrane</keyword>
<proteinExistence type="inferred from homology"/>
<keyword evidence="6" id="KW-0378">Hydrolase</keyword>
<keyword evidence="4" id="KW-0547">Nucleotide-binding</keyword>
<evidence type="ECO:0000256" key="4">
    <source>
        <dbReference type="ARBA" id="ARBA00022741"/>
    </source>
</evidence>
<accession>A0AAI9XY64</accession>
<evidence type="ECO:0000256" key="2">
    <source>
        <dbReference type="ARBA" id="ARBA00007448"/>
    </source>
</evidence>
<dbReference type="Gene3D" id="3.40.50.300">
    <property type="entry name" value="P-loop containing nucleotide triphosphate hydrolases"/>
    <property type="match status" value="1"/>
</dbReference>
<evidence type="ECO:0000256" key="1">
    <source>
        <dbReference type="ARBA" id="ARBA00004434"/>
    </source>
</evidence>
<keyword evidence="3 13" id="KW-0812">Transmembrane</keyword>
<reference evidence="16" key="1">
    <citation type="submission" date="2016-11" db="EMBL/GenBank/DDBJ databases">
        <title>The genome sequence of Colletotrichum cuscutae.</title>
        <authorList>
            <person name="Baroncelli R."/>
        </authorList>
    </citation>
    <scope>NUCLEOTIDE SEQUENCE</scope>
    <source>
        <strain evidence="16">IMI 304802</strain>
    </source>
</reference>
<dbReference type="InterPro" id="IPR003959">
    <property type="entry name" value="ATPase_AAA_core"/>
</dbReference>
<dbReference type="PROSITE" id="PS00674">
    <property type="entry name" value="AAA"/>
    <property type="match status" value="1"/>
</dbReference>
<dbReference type="InterPro" id="IPR003960">
    <property type="entry name" value="ATPase_AAA_CS"/>
</dbReference>
<feature type="domain" description="AAA+ ATPase" evidence="14">
    <location>
        <begin position="291"/>
        <end position="450"/>
    </location>
</feature>
<evidence type="ECO:0000256" key="11">
    <source>
        <dbReference type="ARBA" id="ARBA00048778"/>
    </source>
</evidence>
<dbReference type="PANTHER" id="PTHR23070">
    <property type="entry name" value="BCS1 AAA-TYPE ATPASE"/>
    <property type="match status" value="1"/>
</dbReference>
<keyword evidence="10 13" id="KW-0472">Membrane</keyword>
<evidence type="ECO:0000313" key="16">
    <source>
        <dbReference type="EMBL" id="KAK1463805.1"/>
    </source>
</evidence>
<evidence type="ECO:0000256" key="9">
    <source>
        <dbReference type="ARBA" id="ARBA00023128"/>
    </source>
</evidence>
<comment type="catalytic activity">
    <reaction evidence="11">
        <text>ATP + H2O = ADP + phosphate + H(+)</text>
        <dbReference type="Rhea" id="RHEA:13065"/>
        <dbReference type="ChEBI" id="CHEBI:15377"/>
        <dbReference type="ChEBI" id="CHEBI:15378"/>
        <dbReference type="ChEBI" id="CHEBI:30616"/>
        <dbReference type="ChEBI" id="CHEBI:43474"/>
        <dbReference type="ChEBI" id="CHEBI:456216"/>
    </reaction>
    <physiologicalReaction direction="left-to-right" evidence="11">
        <dbReference type="Rhea" id="RHEA:13066"/>
    </physiologicalReaction>
</comment>
<feature type="region of interest" description="Disordered" evidence="12">
    <location>
        <begin position="1"/>
        <end position="21"/>
    </location>
</feature>
<sequence>MDTITDTGYADPINTSSSTAQPPPQLALLDFFFPGFSVFTTAFQKYLGIDLNVYIPLVILCGGATFAWRYFSEYLWEKVEKHLMSTVEVRTDDEIYNILMSWVAAQKFAKNSRRFVVNTNLSSRSWFLWRWDDEEEESDESSDGGLVEISGQKKKPLAYTPSFGSHSFWYRGHLLLFKRSQNREQASYLVVSEREEISLSCFGRNPWVLKELLQEARAEYLKKDSQKTMIYRGSTRAGTTEPTWQRCMARTSRPFSTVILNEKTKKELVDDVADYLSPVTRKWYSNRGIPWRRGYLLTGPPGTGKSSLSLALAGFFKMRIYIVSLSSISANEENLATLFAELPRRCVVLLEDIDTAGLTHTRENGTGTGSDAADAKDGSGDMVPGQLTVGNGANNTSGRLSLSGLLNILDGVASQEGRVLIMTTNHVEKLDKALIRPGRVDQIVKFTLADGEIIGAIFRAIYAPLEGDEDIAAQPLQEHKQLIGDALEDDDDEKKKKLAEQAASRTAEIVAAVEALSETFVARIPAHEFSPAEIQGYLMKHKRSAEAAVAGAAEWVTETRKEKKEKELKAAEEKRAAEAKQKEEEEKKRKEEAEEKEKEAKEKRKEAREKKRKAEKKNKKSKRNKNKEAASSDSSSSDSDSGSGSESEAPAKGSEKKTAEEPVVDVTQKRDSGYGTPAFVSLPFLYTSFFALTGVRAAGLDGERYFLRGDLI</sequence>
<feature type="domain" description="BCS1 N-terminal" evidence="15">
    <location>
        <begin position="59"/>
        <end position="258"/>
    </location>
</feature>
<evidence type="ECO:0000259" key="15">
    <source>
        <dbReference type="SMART" id="SM01024"/>
    </source>
</evidence>
<feature type="compositionally biased region" description="Basic and acidic residues" evidence="12">
    <location>
        <begin position="557"/>
        <end position="609"/>
    </location>
</feature>
<dbReference type="Pfam" id="PF00004">
    <property type="entry name" value="AAA"/>
    <property type="match status" value="2"/>
</dbReference>
<dbReference type="GO" id="GO:0005743">
    <property type="term" value="C:mitochondrial inner membrane"/>
    <property type="evidence" value="ECO:0007669"/>
    <property type="project" value="UniProtKB-SubCell"/>
</dbReference>
<feature type="compositionally biased region" description="Low complexity" evidence="12">
    <location>
        <begin position="629"/>
        <end position="652"/>
    </location>
</feature>
<organism evidence="16 17">
    <name type="scientific">Colletotrichum cuscutae</name>
    <dbReference type="NCBI Taxonomy" id="1209917"/>
    <lineage>
        <taxon>Eukaryota</taxon>
        <taxon>Fungi</taxon>
        <taxon>Dikarya</taxon>
        <taxon>Ascomycota</taxon>
        <taxon>Pezizomycotina</taxon>
        <taxon>Sordariomycetes</taxon>
        <taxon>Hypocreomycetidae</taxon>
        <taxon>Glomerellales</taxon>
        <taxon>Glomerellaceae</taxon>
        <taxon>Colletotrichum</taxon>
        <taxon>Colletotrichum acutatum species complex</taxon>
    </lineage>
</organism>
<feature type="region of interest" description="Disordered" evidence="12">
    <location>
        <begin position="359"/>
        <end position="390"/>
    </location>
</feature>
<evidence type="ECO:0000256" key="12">
    <source>
        <dbReference type="SAM" id="MobiDB-lite"/>
    </source>
</evidence>
<evidence type="ECO:0000256" key="13">
    <source>
        <dbReference type="SAM" id="Phobius"/>
    </source>
</evidence>
<keyword evidence="9" id="KW-0496">Mitochondrion</keyword>
<evidence type="ECO:0000256" key="8">
    <source>
        <dbReference type="ARBA" id="ARBA00022989"/>
    </source>
</evidence>
<dbReference type="InterPro" id="IPR057495">
    <property type="entry name" value="AAA_lid_BCS1"/>
</dbReference>
<evidence type="ECO:0000256" key="3">
    <source>
        <dbReference type="ARBA" id="ARBA00022692"/>
    </source>
</evidence>
<dbReference type="GO" id="GO:0016887">
    <property type="term" value="F:ATP hydrolysis activity"/>
    <property type="evidence" value="ECO:0007669"/>
    <property type="project" value="InterPro"/>
</dbReference>
<keyword evidence="7" id="KW-0067">ATP-binding</keyword>
<comment type="similarity">
    <text evidence="2">Belongs to the AAA ATPase family. BCS1 subfamily.</text>
</comment>
<dbReference type="SMART" id="SM00382">
    <property type="entry name" value="AAA"/>
    <property type="match status" value="1"/>
</dbReference>
<gene>
    <name evidence="16" type="ORF">CCUS01_08219</name>
</gene>
<comment type="caution">
    <text evidence="16">The sequence shown here is derived from an EMBL/GenBank/DDBJ whole genome shotgun (WGS) entry which is preliminary data.</text>
</comment>
<evidence type="ECO:0000256" key="10">
    <source>
        <dbReference type="ARBA" id="ARBA00023136"/>
    </source>
</evidence>
<evidence type="ECO:0000256" key="7">
    <source>
        <dbReference type="ARBA" id="ARBA00022840"/>
    </source>
</evidence>
<evidence type="ECO:0000259" key="14">
    <source>
        <dbReference type="SMART" id="SM00382"/>
    </source>
</evidence>
<dbReference type="GO" id="GO:0005524">
    <property type="term" value="F:ATP binding"/>
    <property type="evidence" value="ECO:0007669"/>
    <property type="project" value="UniProtKB-KW"/>
</dbReference>
<dbReference type="EMBL" id="MPDP01000266">
    <property type="protein sequence ID" value="KAK1463805.1"/>
    <property type="molecule type" value="Genomic_DNA"/>
</dbReference>
<feature type="region of interest" description="Disordered" evidence="12">
    <location>
        <begin position="556"/>
        <end position="674"/>
    </location>
</feature>
<dbReference type="Pfam" id="PF25426">
    <property type="entry name" value="AAA_lid_BCS1"/>
    <property type="match status" value="1"/>
</dbReference>